<dbReference type="EMBL" id="JARIHO010000088">
    <property type="protein sequence ID" value="KAJ7307635.1"/>
    <property type="molecule type" value="Genomic_DNA"/>
</dbReference>
<sequence length="128" mass="14268">MSALGSVALSRDASGAPWAAEGSECTQKMDTKASILAQDLPIYASHLASESASYKNGRRLFRTAVFSAVLIWLGVRYFNAALPLIQATNSVRILSSRLTVLIQYREEIGWARYTVFRPQLEHEMSRRC</sequence>
<keyword evidence="2" id="KW-1185">Reference proteome</keyword>
<evidence type="ECO:0000313" key="1">
    <source>
        <dbReference type="EMBL" id="KAJ7307635.1"/>
    </source>
</evidence>
<gene>
    <name evidence="1" type="ORF">DFH08DRAFT_975459</name>
</gene>
<comment type="caution">
    <text evidence="1">The sequence shown here is derived from an EMBL/GenBank/DDBJ whole genome shotgun (WGS) entry which is preliminary data.</text>
</comment>
<dbReference type="AlphaFoldDB" id="A0AAD6Z5K7"/>
<organism evidence="1 2">
    <name type="scientific">Mycena albidolilacea</name>
    <dbReference type="NCBI Taxonomy" id="1033008"/>
    <lineage>
        <taxon>Eukaryota</taxon>
        <taxon>Fungi</taxon>
        <taxon>Dikarya</taxon>
        <taxon>Basidiomycota</taxon>
        <taxon>Agaricomycotina</taxon>
        <taxon>Agaricomycetes</taxon>
        <taxon>Agaricomycetidae</taxon>
        <taxon>Agaricales</taxon>
        <taxon>Marasmiineae</taxon>
        <taxon>Mycenaceae</taxon>
        <taxon>Mycena</taxon>
    </lineage>
</organism>
<dbReference type="Proteomes" id="UP001218218">
    <property type="component" value="Unassembled WGS sequence"/>
</dbReference>
<accession>A0AAD6Z5K7</accession>
<name>A0AAD6Z5K7_9AGAR</name>
<proteinExistence type="predicted"/>
<evidence type="ECO:0000313" key="2">
    <source>
        <dbReference type="Proteomes" id="UP001218218"/>
    </source>
</evidence>
<reference evidence="1" key="1">
    <citation type="submission" date="2023-03" db="EMBL/GenBank/DDBJ databases">
        <title>Massive genome expansion in bonnet fungi (Mycena s.s.) driven by repeated elements and novel gene families across ecological guilds.</title>
        <authorList>
            <consortium name="Lawrence Berkeley National Laboratory"/>
            <person name="Harder C.B."/>
            <person name="Miyauchi S."/>
            <person name="Viragh M."/>
            <person name="Kuo A."/>
            <person name="Thoen E."/>
            <person name="Andreopoulos B."/>
            <person name="Lu D."/>
            <person name="Skrede I."/>
            <person name="Drula E."/>
            <person name="Henrissat B."/>
            <person name="Morin E."/>
            <person name="Kohler A."/>
            <person name="Barry K."/>
            <person name="LaButti K."/>
            <person name="Morin E."/>
            <person name="Salamov A."/>
            <person name="Lipzen A."/>
            <person name="Mereny Z."/>
            <person name="Hegedus B."/>
            <person name="Baldrian P."/>
            <person name="Stursova M."/>
            <person name="Weitz H."/>
            <person name="Taylor A."/>
            <person name="Grigoriev I.V."/>
            <person name="Nagy L.G."/>
            <person name="Martin F."/>
            <person name="Kauserud H."/>
        </authorList>
    </citation>
    <scope>NUCLEOTIDE SEQUENCE</scope>
    <source>
        <strain evidence="1">CBHHK002</strain>
    </source>
</reference>
<protein>
    <submittedName>
        <fullName evidence="1">Uncharacterized protein</fullName>
    </submittedName>
</protein>